<reference evidence="1" key="1">
    <citation type="submission" date="2021-06" db="EMBL/GenBank/DDBJ databases">
        <title>Emergence of genetically related NDM-1-producing Providencia rettgeri strains in Argentina.</title>
        <authorList>
            <person name="Pasteran F."/>
            <person name="Meo A."/>
            <person name="Gomez S."/>
            <person name="Derdoy L."/>
            <person name="Albronoz E."/>
            <person name="Faccone D."/>
            <person name="Guerriero L."/>
            <person name="Archuby D."/>
            <person name="Tarzia A."/>
            <person name="Lopez M."/>
            <person name="Corso A."/>
        </authorList>
    </citation>
    <scope>NUCLEOTIDE SEQUENCE</scope>
    <source>
        <strain evidence="1">PreM15628</strain>
    </source>
</reference>
<accession>A0AAJ4NHL2</accession>
<sequence length="191" mass="20823">MFDYQASKQSHFDNACRAFAIKHKGDLVQVAEAIGMNAQMLRNKLNPEQPHKFTWDDLVKVTDVTEDATLVDGLLEQLQCQPSVPLNNACESNFPAYVLKATAEVGKLASAAVLGGHINSTRSAEIKQSVNNAIRCLALVGVTISARLHSSPAFVSAIDAVANLSQSMVWLWLKHINSSTNIKWLASHLNV</sequence>
<dbReference type="AlphaFoldDB" id="A0AAJ4NHL2"/>
<organism evidence="1 2">
    <name type="scientific">Providencia rettgeri</name>
    <dbReference type="NCBI Taxonomy" id="587"/>
    <lineage>
        <taxon>Bacteria</taxon>
        <taxon>Pseudomonadati</taxon>
        <taxon>Pseudomonadota</taxon>
        <taxon>Gammaproteobacteria</taxon>
        <taxon>Enterobacterales</taxon>
        <taxon>Morganellaceae</taxon>
        <taxon>Providencia</taxon>
    </lineage>
</organism>
<dbReference type="EMBL" id="CP076405">
    <property type="protein sequence ID" value="QWQ20004.2"/>
    <property type="molecule type" value="Genomic_DNA"/>
</dbReference>
<dbReference type="Proteomes" id="UP000682358">
    <property type="component" value="Chromosome"/>
</dbReference>
<gene>
    <name evidence="1" type="ORF">KOF27_15555</name>
</gene>
<proteinExistence type="predicted"/>
<name>A0AAJ4NHL2_PRORE</name>
<evidence type="ECO:0000313" key="2">
    <source>
        <dbReference type="Proteomes" id="UP000682358"/>
    </source>
</evidence>
<dbReference type="InterPro" id="IPR009679">
    <property type="entry name" value="Phage_186_CII-like"/>
</dbReference>
<protein>
    <submittedName>
        <fullName evidence="1">Phage regulatory CII family protein</fullName>
    </submittedName>
</protein>
<evidence type="ECO:0000313" key="1">
    <source>
        <dbReference type="EMBL" id="QWQ20004.2"/>
    </source>
</evidence>
<dbReference type="GO" id="GO:0003677">
    <property type="term" value="F:DNA binding"/>
    <property type="evidence" value="ECO:0007669"/>
    <property type="project" value="InterPro"/>
</dbReference>
<dbReference type="Pfam" id="PF06892">
    <property type="entry name" value="Phage_CP76"/>
    <property type="match status" value="1"/>
</dbReference>